<evidence type="ECO:0000256" key="4">
    <source>
        <dbReference type="ARBA" id="ARBA00022448"/>
    </source>
</evidence>
<sequence length="498" mass="54065">MPLLIALGGKVNLVTLLTGVCYTKLNVFHRYVGGLIFAFATIHMIPHIYAPIKDGGFNYLAQLYIDKKRELSGTILYFLFLIMVSLSVPWVRHRFYEFFVYTHIFLGLAFIGVLGWHIKGEYISPTYMYVAVGILCVQSFLRVCASRSLVSGFPTTLERLPGNVVRVTVEVSPQMRWQPGHHAFLRMPSISTLDNHPFTVASVPTADPRHPNSPLSPNTNTLIFLIRARDGFTRNLALRTDADAALFQHQDATSPAKPFPRIRTLVDGPHGGHAPRLHRTADAVLLVAAGTGITAALPWVLRLAAAMGGGERGARLRVVRLVWIVRTAESVGWARRELEGAVARAGRARVVVDVYVTGGRTPAVPVMKKKIEGGEGGEEWGRGCSGLGVLPTPPVSFRSGGSSTCGGGDVEGAGVGAAEQAQESLEGGGGLFDVHYGRPVLRELVPTLVSGRRAYVMGCGPAGMKVELANTVAELQLEMVVRARRMESIVLHTEDFGW</sequence>
<dbReference type="GO" id="GO:0006879">
    <property type="term" value="P:intracellular iron ion homeostasis"/>
    <property type="evidence" value="ECO:0007669"/>
    <property type="project" value="TreeGrafter"/>
</dbReference>
<evidence type="ECO:0000256" key="3">
    <source>
        <dbReference type="ARBA" id="ARBA00012668"/>
    </source>
</evidence>
<dbReference type="CDD" id="cd06186">
    <property type="entry name" value="NOX_Duox_like_FAD_NADP"/>
    <property type="match status" value="1"/>
</dbReference>
<feature type="domain" description="FAD-binding FR-type" evidence="14">
    <location>
        <begin position="136"/>
        <end position="276"/>
    </location>
</feature>
<gene>
    <name evidence="15" type="ORF">GTA08_BOTSDO07972</name>
</gene>
<keyword evidence="7" id="KW-0249">Electron transport</keyword>
<comment type="subcellular location">
    <subcellularLocation>
        <location evidence="1">Cell membrane</location>
        <topology evidence="1">Multi-pass membrane protein</topology>
    </subcellularLocation>
</comment>
<evidence type="ECO:0000313" key="16">
    <source>
        <dbReference type="Proteomes" id="UP000572817"/>
    </source>
</evidence>
<evidence type="ECO:0000256" key="9">
    <source>
        <dbReference type="ARBA" id="ARBA00023002"/>
    </source>
</evidence>
<evidence type="ECO:0000256" key="7">
    <source>
        <dbReference type="ARBA" id="ARBA00022982"/>
    </source>
</evidence>
<dbReference type="InterPro" id="IPR051410">
    <property type="entry name" value="Ferric/Cupric_Reductase"/>
</dbReference>
<dbReference type="Gene3D" id="3.40.50.80">
    <property type="entry name" value="Nucleotide-binding domain of ferredoxin-NADP reductase (FNR) module"/>
    <property type="match status" value="1"/>
</dbReference>
<dbReference type="AlphaFoldDB" id="A0A8H4N2X7"/>
<dbReference type="InterPro" id="IPR013112">
    <property type="entry name" value="FAD-bd_8"/>
</dbReference>
<dbReference type="Pfam" id="PF08022">
    <property type="entry name" value="FAD_binding_8"/>
    <property type="match status" value="1"/>
</dbReference>
<keyword evidence="6 13" id="KW-0812">Transmembrane</keyword>
<keyword evidence="9" id="KW-0560">Oxidoreductase</keyword>
<protein>
    <recommendedName>
        <fullName evidence="3">ferric-chelate reductase (NADPH)</fullName>
        <ecNumber evidence="3">1.16.1.9</ecNumber>
    </recommendedName>
</protein>
<dbReference type="InterPro" id="IPR039261">
    <property type="entry name" value="FNR_nucleotide-bd"/>
</dbReference>
<comment type="similarity">
    <text evidence="2">Belongs to the ferric reductase (FRE) family.</text>
</comment>
<feature type="transmembrane region" description="Helical" evidence="13">
    <location>
        <begin position="122"/>
        <end position="141"/>
    </location>
</feature>
<dbReference type="GO" id="GO:0006826">
    <property type="term" value="P:iron ion transport"/>
    <property type="evidence" value="ECO:0007669"/>
    <property type="project" value="TreeGrafter"/>
</dbReference>
<evidence type="ECO:0000256" key="10">
    <source>
        <dbReference type="ARBA" id="ARBA00023065"/>
    </source>
</evidence>
<keyword evidence="4" id="KW-0813">Transport</keyword>
<keyword evidence="5" id="KW-1003">Cell membrane</keyword>
<dbReference type="InterPro" id="IPR017927">
    <property type="entry name" value="FAD-bd_FR_type"/>
</dbReference>
<evidence type="ECO:0000256" key="11">
    <source>
        <dbReference type="ARBA" id="ARBA00023136"/>
    </source>
</evidence>
<dbReference type="PROSITE" id="PS51384">
    <property type="entry name" value="FAD_FR"/>
    <property type="match status" value="1"/>
</dbReference>
<dbReference type="GO" id="GO:0005886">
    <property type="term" value="C:plasma membrane"/>
    <property type="evidence" value="ECO:0007669"/>
    <property type="project" value="UniProtKB-SubCell"/>
</dbReference>
<evidence type="ECO:0000256" key="12">
    <source>
        <dbReference type="ARBA" id="ARBA00048483"/>
    </source>
</evidence>
<reference evidence="15" key="1">
    <citation type="submission" date="2020-04" db="EMBL/GenBank/DDBJ databases">
        <title>Genome Assembly and Annotation of Botryosphaeria dothidea sdau 11-99, a Latent Pathogen of Apple Fruit Ring Rot in China.</title>
        <authorList>
            <person name="Yu C."/>
            <person name="Diao Y."/>
            <person name="Lu Q."/>
            <person name="Zhao J."/>
            <person name="Cui S."/>
            <person name="Peng C."/>
            <person name="He B."/>
            <person name="Liu H."/>
        </authorList>
    </citation>
    <scope>NUCLEOTIDE SEQUENCE [LARGE SCALE GENOMIC DNA]</scope>
    <source>
        <strain evidence="15">Sdau11-99</strain>
    </source>
</reference>
<dbReference type="OrthoDB" id="17725at2759"/>
<dbReference type="Pfam" id="PF08030">
    <property type="entry name" value="NAD_binding_6"/>
    <property type="match status" value="1"/>
</dbReference>
<dbReference type="EMBL" id="WWBZ02000051">
    <property type="protein sequence ID" value="KAF4304061.1"/>
    <property type="molecule type" value="Genomic_DNA"/>
</dbReference>
<keyword evidence="8 13" id="KW-1133">Transmembrane helix</keyword>
<comment type="catalytic activity">
    <reaction evidence="12">
        <text>2 a Fe(II)-siderophore + NADP(+) + H(+) = 2 a Fe(III)-siderophore + NADPH</text>
        <dbReference type="Rhea" id="RHEA:28795"/>
        <dbReference type="Rhea" id="RHEA-COMP:11342"/>
        <dbReference type="Rhea" id="RHEA-COMP:11344"/>
        <dbReference type="ChEBI" id="CHEBI:15378"/>
        <dbReference type="ChEBI" id="CHEBI:29033"/>
        <dbReference type="ChEBI" id="CHEBI:29034"/>
        <dbReference type="ChEBI" id="CHEBI:57783"/>
        <dbReference type="ChEBI" id="CHEBI:58349"/>
        <dbReference type="EC" id="1.16.1.9"/>
    </reaction>
</comment>
<dbReference type="Pfam" id="PF01794">
    <property type="entry name" value="Ferric_reduct"/>
    <property type="match status" value="1"/>
</dbReference>
<feature type="transmembrane region" description="Helical" evidence="13">
    <location>
        <begin position="98"/>
        <end position="116"/>
    </location>
</feature>
<keyword evidence="10" id="KW-0406">Ion transport</keyword>
<dbReference type="EC" id="1.16.1.9" evidence="3"/>
<feature type="transmembrane region" description="Helical" evidence="13">
    <location>
        <begin position="31"/>
        <end position="52"/>
    </location>
</feature>
<dbReference type="GO" id="GO:0015677">
    <property type="term" value="P:copper ion import"/>
    <property type="evidence" value="ECO:0007669"/>
    <property type="project" value="TreeGrafter"/>
</dbReference>
<dbReference type="PANTHER" id="PTHR32361">
    <property type="entry name" value="FERRIC/CUPRIC REDUCTASE TRANSMEMBRANE COMPONENT"/>
    <property type="match status" value="1"/>
</dbReference>
<feature type="transmembrane region" description="Helical" evidence="13">
    <location>
        <begin position="283"/>
        <end position="301"/>
    </location>
</feature>
<evidence type="ECO:0000256" key="2">
    <source>
        <dbReference type="ARBA" id="ARBA00006278"/>
    </source>
</evidence>
<organism evidence="15 16">
    <name type="scientific">Botryosphaeria dothidea</name>
    <dbReference type="NCBI Taxonomy" id="55169"/>
    <lineage>
        <taxon>Eukaryota</taxon>
        <taxon>Fungi</taxon>
        <taxon>Dikarya</taxon>
        <taxon>Ascomycota</taxon>
        <taxon>Pezizomycotina</taxon>
        <taxon>Dothideomycetes</taxon>
        <taxon>Dothideomycetes incertae sedis</taxon>
        <taxon>Botryosphaeriales</taxon>
        <taxon>Botryosphaeriaceae</taxon>
        <taxon>Botryosphaeria</taxon>
    </lineage>
</organism>
<keyword evidence="16" id="KW-1185">Reference proteome</keyword>
<dbReference type="SUPFAM" id="SSF63380">
    <property type="entry name" value="Riboflavin synthase domain-like"/>
    <property type="match status" value="1"/>
</dbReference>
<evidence type="ECO:0000256" key="8">
    <source>
        <dbReference type="ARBA" id="ARBA00022989"/>
    </source>
</evidence>
<feature type="transmembrane region" description="Helical" evidence="13">
    <location>
        <begin position="72"/>
        <end position="91"/>
    </location>
</feature>
<dbReference type="InterPro" id="IPR013130">
    <property type="entry name" value="Fe3_Rdtase_TM_dom"/>
</dbReference>
<accession>A0A8H4N2X7</accession>
<name>A0A8H4N2X7_9PEZI</name>
<evidence type="ECO:0000256" key="5">
    <source>
        <dbReference type="ARBA" id="ARBA00022475"/>
    </source>
</evidence>
<evidence type="ECO:0000256" key="1">
    <source>
        <dbReference type="ARBA" id="ARBA00004651"/>
    </source>
</evidence>
<evidence type="ECO:0000259" key="14">
    <source>
        <dbReference type="PROSITE" id="PS51384"/>
    </source>
</evidence>
<dbReference type="InterPro" id="IPR017938">
    <property type="entry name" value="Riboflavin_synthase-like_b-brl"/>
</dbReference>
<dbReference type="SFLD" id="SFLDG01168">
    <property type="entry name" value="Ferric_reductase_subgroup_(FRE"/>
    <property type="match status" value="1"/>
</dbReference>
<dbReference type="PANTHER" id="PTHR32361:SF23">
    <property type="entry name" value="FERRIC-CHELATE REDUCTASE"/>
    <property type="match status" value="1"/>
</dbReference>
<proteinExistence type="inferred from homology"/>
<evidence type="ECO:0000313" key="15">
    <source>
        <dbReference type="EMBL" id="KAF4304061.1"/>
    </source>
</evidence>
<dbReference type="Proteomes" id="UP000572817">
    <property type="component" value="Unassembled WGS sequence"/>
</dbReference>
<evidence type="ECO:0000256" key="6">
    <source>
        <dbReference type="ARBA" id="ARBA00022692"/>
    </source>
</evidence>
<dbReference type="SUPFAM" id="SSF52343">
    <property type="entry name" value="Ferredoxin reductase-like, C-terminal NADP-linked domain"/>
    <property type="match status" value="1"/>
</dbReference>
<evidence type="ECO:0000256" key="13">
    <source>
        <dbReference type="SAM" id="Phobius"/>
    </source>
</evidence>
<dbReference type="GO" id="GO:0052851">
    <property type="term" value="F:ferric-chelate reductase (NADPH) activity"/>
    <property type="evidence" value="ECO:0007669"/>
    <property type="project" value="UniProtKB-EC"/>
</dbReference>
<keyword evidence="11 13" id="KW-0472">Membrane</keyword>
<comment type="caution">
    <text evidence="15">The sequence shown here is derived from an EMBL/GenBank/DDBJ whole genome shotgun (WGS) entry which is preliminary data.</text>
</comment>
<dbReference type="InterPro" id="IPR013121">
    <property type="entry name" value="Fe_red_NAD-bd_6"/>
</dbReference>
<dbReference type="SFLD" id="SFLDS00052">
    <property type="entry name" value="Ferric_Reductase_Domain"/>
    <property type="match status" value="1"/>
</dbReference>